<dbReference type="Gene3D" id="3.40.50.720">
    <property type="entry name" value="NAD(P)-binding Rossmann-like Domain"/>
    <property type="match status" value="1"/>
</dbReference>
<dbReference type="PANTHER" id="PTHR40459:SF1">
    <property type="entry name" value="CONSERVED HYPOTHETICAL ALANINE AND LEUCINE RICH PROTEIN"/>
    <property type="match status" value="1"/>
</dbReference>
<feature type="domain" description="Putative oxidoreductase/dehydrogenase Rossmann-like" evidence="1">
    <location>
        <begin position="5"/>
        <end position="113"/>
    </location>
</feature>
<dbReference type="InterPro" id="IPR008927">
    <property type="entry name" value="6-PGluconate_DH-like_C_sf"/>
</dbReference>
<dbReference type="Pfam" id="PF10728">
    <property type="entry name" value="DUF2520"/>
    <property type="match status" value="1"/>
</dbReference>
<dbReference type="SUPFAM" id="SSF51735">
    <property type="entry name" value="NAD(P)-binding Rossmann-fold domains"/>
    <property type="match status" value="1"/>
</dbReference>
<evidence type="ECO:0000313" key="3">
    <source>
        <dbReference type="EMBL" id="THJ34642.1"/>
    </source>
</evidence>
<evidence type="ECO:0000313" key="4">
    <source>
        <dbReference type="Proteomes" id="UP000306236"/>
    </source>
</evidence>
<sequence length="282" mass="29209">MRRLNVVGCGRVGKTLARLWSQSGALMVQDVLNPSASSAANAVEFIGAGRAVTDMADLRPADTYLIAAPDALLQPIATQLAERCAAVPHAIALHCSGALGADVLAPLRACGWSVASAHPVMSFADPASAAKQFQGTPCGVEGDAEAVAEATRALVHVGAECFGVEPAHKRLYHAAAVYSSNFLPVLQAVAIELWEHSGVPPELTRHLMERLMRNAVDNISAFGPAAALTGPAARGDSAVVAAQTQAIQDWDPLAGEAYGALSALAMRLAKTGKVGTREDTQC</sequence>
<dbReference type="Proteomes" id="UP000306236">
    <property type="component" value="Unassembled WGS sequence"/>
</dbReference>
<gene>
    <name evidence="3" type="ORF">E8K88_05770</name>
</gene>
<comment type="caution">
    <text evidence="3">The sequence shown here is derived from an EMBL/GenBank/DDBJ whole genome shotgun (WGS) entry which is preliminary data.</text>
</comment>
<dbReference type="Gene3D" id="1.10.1040.20">
    <property type="entry name" value="ProC-like, C-terminal domain"/>
    <property type="match status" value="1"/>
</dbReference>
<keyword evidence="4" id="KW-1185">Reference proteome</keyword>
<reference evidence="3 4" key="1">
    <citation type="submission" date="2019-04" db="EMBL/GenBank/DDBJ databases">
        <title>Lampropedia sp YIM MLB12 draf genome.</title>
        <authorList>
            <person name="Wang Y.-X."/>
        </authorList>
    </citation>
    <scope>NUCLEOTIDE SEQUENCE [LARGE SCALE GENOMIC DNA]</scope>
    <source>
        <strain evidence="3 4">YIM MLB12</strain>
    </source>
</reference>
<dbReference type="InterPro" id="IPR036291">
    <property type="entry name" value="NAD(P)-bd_dom_sf"/>
</dbReference>
<dbReference type="SUPFAM" id="SSF48179">
    <property type="entry name" value="6-phosphogluconate dehydrogenase C-terminal domain-like"/>
    <property type="match status" value="1"/>
</dbReference>
<dbReference type="InterPro" id="IPR019665">
    <property type="entry name" value="OxRdtase/DH_put_Rossmann_dom"/>
</dbReference>
<dbReference type="OrthoDB" id="8650434at2"/>
<organism evidence="3 4">
    <name type="scientific">Lampropedia aestuarii</name>
    <dbReference type="NCBI Taxonomy" id="2562762"/>
    <lineage>
        <taxon>Bacteria</taxon>
        <taxon>Pseudomonadati</taxon>
        <taxon>Pseudomonadota</taxon>
        <taxon>Betaproteobacteria</taxon>
        <taxon>Burkholderiales</taxon>
        <taxon>Comamonadaceae</taxon>
        <taxon>Lampropedia</taxon>
    </lineage>
</organism>
<feature type="domain" description="DUF2520" evidence="2">
    <location>
        <begin position="136"/>
        <end position="263"/>
    </location>
</feature>
<dbReference type="EMBL" id="SSWX01000006">
    <property type="protein sequence ID" value="THJ34642.1"/>
    <property type="molecule type" value="Genomic_DNA"/>
</dbReference>
<dbReference type="InterPro" id="IPR037108">
    <property type="entry name" value="TM1727-like_C_sf"/>
</dbReference>
<accession>A0A4V3YXC2</accession>
<protein>
    <submittedName>
        <fullName evidence="3">DUF2520 domain-containing protein</fullName>
    </submittedName>
</protein>
<evidence type="ECO:0000259" key="1">
    <source>
        <dbReference type="Pfam" id="PF10727"/>
    </source>
</evidence>
<name>A0A4V3YXC2_9BURK</name>
<dbReference type="AlphaFoldDB" id="A0A4V3YXC2"/>
<dbReference type="Pfam" id="PF10727">
    <property type="entry name" value="Rossmann-like"/>
    <property type="match status" value="1"/>
</dbReference>
<dbReference type="PANTHER" id="PTHR40459">
    <property type="entry name" value="CONSERVED HYPOTHETICAL ALANINE AND LEUCINE RICH PROTEIN"/>
    <property type="match status" value="1"/>
</dbReference>
<dbReference type="InterPro" id="IPR018931">
    <property type="entry name" value="DUF2520"/>
</dbReference>
<evidence type="ECO:0000259" key="2">
    <source>
        <dbReference type="Pfam" id="PF10728"/>
    </source>
</evidence>
<proteinExistence type="predicted"/>